<dbReference type="Pfam" id="PF24883">
    <property type="entry name" value="NPHP3_N"/>
    <property type="match status" value="1"/>
</dbReference>
<proteinExistence type="predicted"/>
<dbReference type="PANTHER" id="PTHR10039">
    <property type="entry name" value="AMELOGENIN"/>
    <property type="match status" value="1"/>
</dbReference>
<dbReference type="Proteomes" id="UP000807342">
    <property type="component" value="Unassembled WGS sequence"/>
</dbReference>
<dbReference type="InterPro" id="IPR027417">
    <property type="entry name" value="P-loop_NTPase"/>
</dbReference>
<gene>
    <name evidence="4" type="ORF">P691DRAFT_726359</name>
</gene>
<reference evidence="4" key="1">
    <citation type="submission" date="2020-11" db="EMBL/GenBank/DDBJ databases">
        <authorList>
            <consortium name="DOE Joint Genome Institute"/>
            <person name="Ahrendt S."/>
            <person name="Riley R."/>
            <person name="Andreopoulos W."/>
            <person name="Labutti K."/>
            <person name="Pangilinan J."/>
            <person name="Ruiz-Duenas F.J."/>
            <person name="Barrasa J.M."/>
            <person name="Sanchez-Garcia M."/>
            <person name="Camarero S."/>
            <person name="Miyauchi S."/>
            <person name="Serrano A."/>
            <person name="Linde D."/>
            <person name="Babiker R."/>
            <person name="Drula E."/>
            <person name="Ayuso-Fernandez I."/>
            <person name="Pacheco R."/>
            <person name="Padilla G."/>
            <person name="Ferreira P."/>
            <person name="Barriuso J."/>
            <person name="Kellner H."/>
            <person name="Castanera R."/>
            <person name="Alfaro M."/>
            <person name="Ramirez L."/>
            <person name="Pisabarro A.G."/>
            <person name="Kuo A."/>
            <person name="Tritt A."/>
            <person name="Lipzen A."/>
            <person name="He G."/>
            <person name="Yan M."/>
            <person name="Ng V."/>
            <person name="Cullen D."/>
            <person name="Martin F."/>
            <person name="Rosso M.-N."/>
            <person name="Henrissat B."/>
            <person name="Hibbett D."/>
            <person name="Martinez A.T."/>
            <person name="Grigoriev I.V."/>
        </authorList>
    </citation>
    <scope>NUCLEOTIDE SEQUENCE</scope>
    <source>
        <strain evidence="4">MF-IS2</strain>
    </source>
</reference>
<organism evidence="4 5">
    <name type="scientific">Macrolepiota fuliginosa MF-IS2</name>
    <dbReference type="NCBI Taxonomy" id="1400762"/>
    <lineage>
        <taxon>Eukaryota</taxon>
        <taxon>Fungi</taxon>
        <taxon>Dikarya</taxon>
        <taxon>Basidiomycota</taxon>
        <taxon>Agaricomycotina</taxon>
        <taxon>Agaricomycetes</taxon>
        <taxon>Agaricomycetidae</taxon>
        <taxon>Agaricales</taxon>
        <taxon>Agaricineae</taxon>
        <taxon>Agaricaceae</taxon>
        <taxon>Macrolepiota</taxon>
    </lineage>
</organism>
<evidence type="ECO:0000313" key="5">
    <source>
        <dbReference type="Proteomes" id="UP000807342"/>
    </source>
</evidence>
<name>A0A9P6C6E6_9AGAR</name>
<dbReference type="OrthoDB" id="5967843at2759"/>
<comment type="caution">
    <text evidence="4">The sequence shown here is derived from an EMBL/GenBank/DDBJ whole genome shotgun (WGS) entry which is preliminary data.</text>
</comment>
<dbReference type="SUPFAM" id="SSF52540">
    <property type="entry name" value="P-loop containing nucleoside triphosphate hydrolases"/>
    <property type="match status" value="1"/>
</dbReference>
<feature type="region of interest" description="Disordered" evidence="2">
    <location>
        <begin position="1"/>
        <end position="31"/>
    </location>
</feature>
<keyword evidence="5" id="KW-1185">Reference proteome</keyword>
<keyword evidence="1" id="KW-0677">Repeat</keyword>
<evidence type="ECO:0000313" key="4">
    <source>
        <dbReference type="EMBL" id="KAF9450249.1"/>
    </source>
</evidence>
<protein>
    <recommendedName>
        <fullName evidence="3">Nephrocystin 3-like N-terminal domain-containing protein</fullName>
    </recommendedName>
</protein>
<sequence length="616" mass="70211">MVDRTQNVYVQGDRSEEGEYGSQLRDSSNDPTQTALPWLLEYIMRGAKFDSSDRDPPPRCHPGTRTTIIDKIHHWLEDPHPEKKLLWLRGLAGVGKSAIVQTLAEKLSEQGRLGASLFFSRPNGRTDPRQVFPTLAYQFAVQNPSYKAEFVSQYPSTPLIWMIASRPETHLKALFCEDDVKPILWEEDVPIDSPEACRDVEKFLHHEFTKIRKHYPDHIQETLWPANDQFLRITTAASGLFIFAQVIIHFIDDSVVGNPITQLRCVISIISRVPLSQLQRHPLAVLDAIYGEILSRIPRDLLKVAKDLITSLILFDRKSAKTSDINLSCICNFLIIERDDAITSLRHLHSVLSFPKTKDIGRARPRFYHKSFRDFLEDPSRSNEYSIDLKECGSALFWGSQALIETTRDPRSIALSWPNRRGNEDSKWLLTVAVQRMRDVDKGIRHGPSSSGFLIPFYSIEVPVPETRLQSIFESFNNRQLLKEELSITGKLLHDATYESPYKPVLDLLRQGETVKYATLPSLGIDKARLMNSTCTQRALRNRFWSCVLIELDEPASVQGDFEFVDLLLQFYDVAPPIEVAVWESKDSGRCAVITPRDHGISYTSPFSTIFVIVGF</sequence>
<dbReference type="InterPro" id="IPR056884">
    <property type="entry name" value="NPHP3-like_N"/>
</dbReference>
<dbReference type="PANTHER" id="PTHR10039:SF14">
    <property type="entry name" value="NACHT DOMAIN-CONTAINING PROTEIN"/>
    <property type="match status" value="1"/>
</dbReference>
<evidence type="ECO:0000259" key="3">
    <source>
        <dbReference type="Pfam" id="PF24883"/>
    </source>
</evidence>
<dbReference type="EMBL" id="MU151109">
    <property type="protein sequence ID" value="KAF9450249.1"/>
    <property type="molecule type" value="Genomic_DNA"/>
</dbReference>
<accession>A0A9P6C6E6</accession>
<evidence type="ECO:0000256" key="1">
    <source>
        <dbReference type="ARBA" id="ARBA00022737"/>
    </source>
</evidence>
<dbReference type="AlphaFoldDB" id="A0A9P6C6E6"/>
<evidence type="ECO:0000256" key="2">
    <source>
        <dbReference type="SAM" id="MobiDB-lite"/>
    </source>
</evidence>
<dbReference type="Gene3D" id="3.40.50.300">
    <property type="entry name" value="P-loop containing nucleotide triphosphate hydrolases"/>
    <property type="match status" value="1"/>
</dbReference>
<feature type="domain" description="Nephrocystin 3-like N-terminal" evidence="3">
    <location>
        <begin position="71"/>
        <end position="155"/>
    </location>
</feature>